<evidence type="ECO:0000256" key="7">
    <source>
        <dbReference type="ARBA" id="ARBA00023204"/>
    </source>
</evidence>
<dbReference type="Proteomes" id="UP000541444">
    <property type="component" value="Unassembled WGS sequence"/>
</dbReference>
<evidence type="ECO:0000256" key="2">
    <source>
        <dbReference type="ARBA" id="ARBA00022723"/>
    </source>
</evidence>
<name>A0A7J7LSM8_9MAGN</name>
<dbReference type="CDD" id="cd17734">
    <property type="entry name" value="BRCT_Bard1_rpt1"/>
    <property type="match status" value="1"/>
</dbReference>
<proteinExistence type="predicted"/>
<dbReference type="GO" id="GO:0045944">
    <property type="term" value="P:positive regulation of transcription by RNA polymerase II"/>
    <property type="evidence" value="ECO:0007669"/>
    <property type="project" value="TreeGrafter"/>
</dbReference>
<dbReference type="PROSITE" id="PS51805">
    <property type="entry name" value="EPHD"/>
    <property type="match status" value="1"/>
</dbReference>
<keyword evidence="3" id="KW-0677">Repeat</keyword>
<comment type="caution">
    <text evidence="14">The sequence shown here is derived from an EMBL/GenBank/DDBJ whole genome shotgun (WGS) entry which is preliminary data.</text>
</comment>
<dbReference type="GO" id="GO:0008270">
    <property type="term" value="F:zinc ion binding"/>
    <property type="evidence" value="ECO:0007669"/>
    <property type="project" value="UniProtKB-KW"/>
</dbReference>
<evidence type="ECO:0000256" key="10">
    <source>
        <dbReference type="SAM" id="MobiDB-lite"/>
    </source>
</evidence>
<feature type="region of interest" description="Disordered" evidence="10">
    <location>
        <begin position="366"/>
        <end position="389"/>
    </location>
</feature>
<evidence type="ECO:0000259" key="12">
    <source>
        <dbReference type="PROSITE" id="PS50172"/>
    </source>
</evidence>
<keyword evidence="6" id="KW-0862">Zinc</keyword>
<dbReference type="Pfam" id="PF13445">
    <property type="entry name" value="zf-RING_UBOX"/>
    <property type="match status" value="1"/>
</dbReference>
<dbReference type="OrthoDB" id="2384350at2759"/>
<dbReference type="GO" id="GO:0005634">
    <property type="term" value="C:nucleus"/>
    <property type="evidence" value="ECO:0007669"/>
    <property type="project" value="UniProtKB-SubCell"/>
</dbReference>
<evidence type="ECO:0000256" key="9">
    <source>
        <dbReference type="PROSITE-ProRule" id="PRU00175"/>
    </source>
</evidence>
<keyword evidence="5 9" id="KW-0863">Zinc-finger</keyword>
<keyword evidence="7" id="KW-0234">DNA repair</keyword>
<feature type="domain" description="PHD-type" evidence="13">
    <location>
        <begin position="239"/>
        <end position="359"/>
    </location>
</feature>
<feature type="region of interest" description="Disordered" evidence="10">
    <location>
        <begin position="97"/>
        <end position="120"/>
    </location>
</feature>
<dbReference type="Gene3D" id="3.30.40.10">
    <property type="entry name" value="Zinc/RING finger domain, C3HC4 (zinc finger)"/>
    <property type="match status" value="2"/>
</dbReference>
<keyword evidence="8" id="KW-0539">Nucleus</keyword>
<evidence type="ECO:0000259" key="13">
    <source>
        <dbReference type="PROSITE" id="PS51805"/>
    </source>
</evidence>
<organism evidence="14 15">
    <name type="scientific">Kingdonia uniflora</name>
    <dbReference type="NCBI Taxonomy" id="39325"/>
    <lineage>
        <taxon>Eukaryota</taxon>
        <taxon>Viridiplantae</taxon>
        <taxon>Streptophyta</taxon>
        <taxon>Embryophyta</taxon>
        <taxon>Tracheophyta</taxon>
        <taxon>Spermatophyta</taxon>
        <taxon>Magnoliopsida</taxon>
        <taxon>Ranunculales</taxon>
        <taxon>Circaeasteraceae</taxon>
        <taxon>Kingdonia</taxon>
    </lineage>
</organism>
<gene>
    <name evidence="14" type="ORF">GIB67_037575</name>
</gene>
<dbReference type="SUPFAM" id="SSF57850">
    <property type="entry name" value="RING/U-box"/>
    <property type="match status" value="1"/>
</dbReference>
<dbReference type="SMART" id="SM00184">
    <property type="entry name" value="RING"/>
    <property type="match status" value="2"/>
</dbReference>
<evidence type="ECO:0000259" key="11">
    <source>
        <dbReference type="PROSITE" id="PS50089"/>
    </source>
</evidence>
<keyword evidence="2" id="KW-0479">Metal-binding</keyword>
<evidence type="ECO:0000256" key="1">
    <source>
        <dbReference type="ARBA" id="ARBA00004123"/>
    </source>
</evidence>
<protein>
    <submittedName>
        <fullName evidence="14">Uncharacterized protein</fullName>
    </submittedName>
</protein>
<keyword evidence="4" id="KW-0227">DNA damage</keyword>
<evidence type="ECO:0000313" key="15">
    <source>
        <dbReference type="Proteomes" id="UP000541444"/>
    </source>
</evidence>
<dbReference type="InterPro" id="IPR013083">
    <property type="entry name" value="Znf_RING/FYVE/PHD"/>
</dbReference>
<feature type="domain" description="RING-type" evidence="11">
    <location>
        <begin position="28"/>
        <end position="68"/>
    </location>
</feature>
<feature type="region of interest" description="Disordered" evidence="10">
    <location>
        <begin position="144"/>
        <end position="172"/>
    </location>
</feature>
<evidence type="ECO:0000256" key="3">
    <source>
        <dbReference type="ARBA" id="ARBA00022737"/>
    </source>
</evidence>
<dbReference type="InterPro" id="IPR027370">
    <property type="entry name" value="Znf-RING_euk"/>
</dbReference>
<dbReference type="PROSITE" id="PS50172">
    <property type="entry name" value="BRCT"/>
    <property type="match status" value="2"/>
</dbReference>
<sequence length="610" mass="68086">MVEESAKLARYLNPWVLHLQKFCLELKCPLCLNLLIKPMLLPCDHIFCSDCVPYLEEQQPQLECRVCKSPYVDLDKRAAPYMEKMVSIYKSMGAALQRSPQADHDGGSTDGVRQGSEGYGLSTYTNGVREKVDWGTRTRRAQYSTPDKASPYKTPSVGGTTCSEDDNNDNSIEHSLKTLQPKIKIEKDLVDKESTGINGKSVLQCEEEYLRSGKRKKSDTTSFNAQPSAASDCLSSNLDFICALCQSSEESEASGPMVHYANRKVVGLDELVQPNDIHVHMNCVDWSPRVYYEGERIVNLENEIVRGAKLKCSSCGLKGATLGCYSTKCRKSFHVPCAVNISDCRWDAVNYHVLCPTHASLRLPGEKYRSKKKPTRPPSTKKSNQKSERVWAASPGIANNWVLCTSDLSCAEMELLADFAGITGATVTETWNIKATHVIAGINEMGACKRTFKVLMAILNGRWILTIDWVNKCMEAMHPIEEEPYEVSLDVYGRRDGPKSGRLRQMNKAPKLFTDISFYLCGEFDYKEDLEDLMLDAGGMLLTESMLVSQTCDTQTVSSKTLVVLPQCQPEQLHEEAKTLAARTRSLLVDHSWIFDSIAASVLQPFLSKV</sequence>
<dbReference type="AlphaFoldDB" id="A0A7J7LSM8"/>
<keyword evidence="15" id="KW-1185">Reference proteome</keyword>
<dbReference type="PANTHER" id="PTHR13763:SF9">
    <property type="entry name" value="BRCA1-ASSOCIATED RING DOMAIN PROTEIN 1"/>
    <property type="match status" value="1"/>
</dbReference>
<dbReference type="PROSITE" id="PS00518">
    <property type="entry name" value="ZF_RING_1"/>
    <property type="match status" value="1"/>
</dbReference>
<dbReference type="GO" id="GO:0004842">
    <property type="term" value="F:ubiquitin-protein transferase activity"/>
    <property type="evidence" value="ECO:0007669"/>
    <property type="project" value="TreeGrafter"/>
</dbReference>
<evidence type="ECO:0000256" key="6">
    <source>
        <dbReference type="ARBA" id="ARBA00022833"/>
    </source>
</evidence>
<evidence type="ECO:0000256" key="4">
    <source>
        <dbReference type="ARBA" id="ARBA00022763"/>
    </source>
</evidence>
<dbReference type="SUPFAM" id="SSF52113">
    <property type="entry name" value="BRCT domain"/>
    <property type="match status" value="2"/>
</dbReference>
<dbReference type="InterPro" id="IPR001357">
    <property type="entry name" value="BRCT_dom"/>
</dbReference>
<feature type="domain" description="BRCT" evidence="12">
    <location>
        <begin position="402"/>
        <end position="487"/>
    </location>
</feature>
<reference evidence="14 15" key="1">
    <citation type="journal article" date="2020" name="IScience">
        <title>Genome Sequencing of the Endangered Kingdonia uniflora (Circaeasteraceae, Ranunculales) Reveals Potential Mechanisms of Evolutionary Specialization.</title>
        <authorList>
            <person name="Sun Y."/>
            <person name="Deng T."/>
            <person name="Zhang A."/>
            <person name="Moore M.J."/>
            <person name="Landis J.B."/>
            <person name="Lin N."/>
            <person name="Zhang H."/>
            <person name="Zhang X."/>
            <person name="Huang J."/>
            <person name="Zhang X."/>
            <person name="Sun H."/>
            <person name="Wang H."/>
        </authorList>
    </citation>
    <scope>NUCLEOTIDE SEQUENCE [LARGE SCALE GENOMIC DNA]</scope>
    <source>
        <strain evidence="14">TB1705</strain>
        <tissue evidence="14">Leaf</tissue>
    </source>
</reference>
<dbReference type="PROSITE" id="PS50089">
    <property type="entry name" value="ZF_RING_2"/>
    <property type="match status" value="1"/>
</dbReference>
<dbReference type="Pfam" id="PF13771">
    <property type="entry name" value="zf-HC5HC2H"/>
    <property type="match status" value="1"/>
</dbReference>
<dbReference type="GO" id="GO:0000724">
    <property type="term" value="P:double-strand break repair via homologous recombination"/>
    <property type="evidence" value="ECO:0007669"/>
    <property type="project" value="TreeGrafter"/>
</dbReference>
<dbReference type="InterPro" id="IPR001965">
    <property type="entry name" value="Znf_PHD"/>
</dbReference>
<dbReference type="SMART" id="SM00292">
    <property type="entry name" value="BRCT"/>
    <property type="match status" value="2"/>
</dbReference>
<dbReference type="PANTHER" id="PTHR13763">
    <property type="entry name" value="BREAST CANCER TYPE 1 SUSCEPTIBILITY PROTEIN BRCA1"/>
    <property type="match status" value="1"/>
</dbReference>
<evidence type="ECO:0000256" key="8">
    <source>
        <dbReference type="ARBA" id="ARBA00023242"/>
    </source>
</evidence>
<dbReference type="InterPro" id="IPR036420">
    <property type="entry name" value="BRCT_dom_sf"/>
</dbReference>
<dbReference type="InterPro" id="IPR031099">
    <property type="entry name" value="BRCA1-associated"/>
</dbReference>
<dbReference type="InterPro" id="IPR034732">
    <property type="entry name" value="EPHD"/>
</dbReference>
<dbReference type="SMART" id="SM00249">
    <property type="entry name" value="PHD"/>
    <property type="match status" value="1"/>
</dbReference>
<feature type="domain" description="BRCT" evidence="12">
    <location>
        <begin position="508"/>
        <end position="598"/>
    </location>
</feature>
<dbReference type="InterPro" id="IPR001841">
    <property type="entry name" value="Znf_RING"/>
</dbReference>
<evidence type="ECO:0000256" key="5">
    <source>
        <dbReference type="ARBA" id="ARBA00022771"/>
    </source>
</evidence>
<dbReference type="InterPro" id="IPR017907">
    <property type="entry name" value="Znf_RING_CS"/>
</dbReference>
<dbReference type="Pfam" id="PF00533">
    <property type="entry name" value="BRCT"/>
    <property type="match status" value="1"/>
</dbReference>
<comment type="subcellular location">
    <subcellularLocation>
        <location evidence="1">Nucleus</location>
    </subcellularLocation>
</comment>
<accession>A0A7J7LSM8</accession>
<dbReference type="FunFam" id="3.40.50.10190:FF:000006">
    <property type="entry name" value="Breast cancer type 1 susceptibility protein homolog"/>
    <property type="match status" value="1"/>
</dbReference>
<dbReference type="Gene3D" id="3.40.50.10190">
    <property type="entry name" value="BRCT domain"/>
    <property type="match status" value="2"/>
</dbReference>
<evidence type="ECO:0000313" key="14">
    <source>
        <dbReference type="EMBL" id="KAF6145542.1"/>
    </source>
</evidence>
<dbReference type="EMBL" id="JACGCM010002050">
    <property type="protein sequence ID" value="KAF6145542.1"/>
    <property type="molecule type" value="Genomic_DNA"/>
</dbReference>